<dbReference type="InterPro" id="IPR011990">
    <property type="entry name" value="TPR-like_helical_dom_sf"/>
</dbReference>
<reference evidence="5 6" key="1">
    <citation type="submission" date="2017-09" db="EMBL/GenBank/DDBJ databases">
        <authorList>
            <person name="Lee N."/>
            <person name="Cho B.-K."/>
        </authorList>
    </citation>
    <scope>NUCLEOTIDE SEQUENCE [LARGE SCALE GENOMIC DNA]</scope>
    <source>
        <strain evidence="5 6">ATCC 12461</strain>
    </source>
</reference>
<evidence type="ECO:0000256" key="1">
    <source>
        <dbReference type="ARBA" id="ARBA00022741"/>
    </source>
</evidence>
<keyword evidence="6" id="KW-1185">Reference proteome</keyword>
<dbReference type="Pfam" id="PF00196">
    <property type="entry name" value="GerE"/>
    <property type="match status" value="1"/>
</dbReference>
<dbReference type="InterPro" id="IPR000792">
    <property type="entry name" value="Tscrpt_reg_LuxR_C"/>
</dbReference>
<dbReference type="InterPro" id="IPR041664">
    <property type="entry name" value="AAA_16"/>
</dbReference>
<dbReference type="GO" id="GO:0005737">
    <property type="term" value="C:cytoplasm"/>
    <property type="evidence" value="ECO:0007669"/>
    <property type="project" value="TreeGrafter"/>
</dbReference>
<protein>
    <submittedName>
        <fullName evidence="5">Helix-turn-helix transcriptional regulator</fullName>
    </submittedName>
</protein>
<feature type="compositionally biased region" description="Low complexity" evidence="3">
    <location>
        <begin position="535"/>
        <end position="555"/>
    </location>
</feature>
<dbReference type="InterPro" id="IPR027417">
    <property type="entry name" value="P-loop_NTPase"/>
</dbReference>
<evidence type="ECO:0000259" key="4">
    <source>
        <dbReference type="PROSITE" id="PS50043"/>
    </source>
</evidence>
<dbReference type="GO" id="GO:0003677">
    <property type="term" value="F:DNA binding"/>
    <property type="evidence" value="ECO:0007669"/>
    <property type="project" value="InterPro"/>
</dbReference>
<feature type="compositionally biased region" description="Basic and acidic residues" evidence="3">
    <location>
        <begin position="519"/>
        <end position="534"/>
    </location>
</feature>
<dbReference type="PRINTS" id="PR00038">
    <property type="entry name" value="HTHLUXR"/>
</dbReference>
<dbReference type="KEGG" id="salw:CP975_27305"/>
<dbReference type="Gene3D" id="3.40.50.300">
    <property type="entry name" value="P-loop containing nucleotide triphosphate hydrolases"/>
    <property type="match status" value="1"/>
</dbReference>
<dbReference type="Gene3D" id="1.10.10.10">
    <property type="entry name" value="Winged helix-like DNA-binding domain superfamily/Winged helix DNA-binding domain"/>
    <property type="match status" value="1"/>
</dbReference>
<feature type="compositionally biased region" description="Low complexity" evidence="3">
    <location>
        <begin position="104"/>
        <end position="116"/>
    </location>
</feature>
<feature type="region of interest" description="Disordered" evidence="3">
    <location>
        <begin position="510"/>
        <end position="603"/>
    </location>
</feature>
<dbReference type="GO" id="GO:0006355">
    <property type="term" value="P:regulation of DNA-templated transcription"/>
    <property type="evidence" value="ECO:0007669"/>
    <property type="project" value="InterPro"/>
</dbReference>
<dbReference type="PROSITE" id="PS50043">
    <property type="entry name" value="HTH_LUXR_2"/>
    <property type="match status" value="1"/>
</dbReference>
<name>A0A5J6HKB8_STRAD</name>
<sequence length="1020" mass="108506">MLVYRGEEAARLREFLEADPRTGRPGPRLAVISGAAGMGKTELLHTIAEFAAANRVTVVSAVAAPTEQDLPYAVLEQLQQGVPAEPGPKPGQEQEHRTDPPGRPEAAAPSAPAAPASQVPLRVLSELTRGFGAPAAAGRVLITVDDIQFADAQSRQVLEYLLRNSGFSGLSVVVTEGPAPTGEAFCADAAPEAGRVLRMRLGPLGVEDVGRLLADQLPAAEATHLAPDFHRATGGNPMLLKALAADQLLPSAARRGGGTPQAGDLFRQAALRCAQRSGDYALAVARGLALLREPPTSPNVSLLLSVEDRTIRSAAAALEDAGILCGRRFRHEAMGEAVLDDLSTEEAARLHYCAAKLLHQSGADPVRVATQLLAQDLRGPVDEAWVWEVLQEAARQAPAGGEPDFAVRCLQMAERCCRDEPTRLSIRAQLAELNWGHQPATAAQQVRSLALPARDGRLPISYTLRLVPKLMWYGYVDEATAALRLASTTAAETHAPRLDDEVRATRLQVAGTYPDALTENDRAPYAEQRPEREAATASVSTAATESAATETTATAPMLTKPTPTKSTESHPAPTALSPTASAPTASASTASASTASAPTKPAPGAAARARVRVFGALNSVLGLRSESTAVADAEQILRSTMLTETTVEMLLAALGALILSDLLASSARWCDRLLGQARGKRALAMLMAIRAHIFLRQGNLTAAVERAEASLARLPAHGWGVGIGLPLSALVEARTRMGHHEAAAELLERPVPDAMFRTRYGLSYLHARAALQLQTGRHHAALADFMRCGELMMAWGMDSPALVPWRTGAAQTWLRLQDSERAAALVEDELSRTHPKHLRTRGAALRVLAATRPLPQRPALLEEAVRLLRDAGDSYTMALAMTDLGHAYKRLGAPAKGRGLVRQAGQMADICGAYEPFRAPQPVAARVAPARVAPAGPGALPEGPEPTSGAGIRAEEALTEAERRVARLAALGHTNREISSKLFITVSTVEQHLTRVYRKINIRRRQDLPTTLDFDVADCA</sequence>
<evidence type="ECO:0000256" key="3">
    <source>
        <dbReference type="SAM" id="MobiDB-lite"/>
    </source>
</evidence>
<dbReference type="SMART" id="SM00421">
    <property type="entry name" value="HTH_LUXR"/>
    <property type="match status" value="1"/>
</dbReference>
<dbReference type="AlphaFoldDB" id="A0A5J6HKB8"/>
<feature type="region of interest" description="Disordered" evidence="3">
    <location>
        <begin position="82"/>
        <end position="117"/>
    </location>
</feature>
<dbReference type="InterPro" id="IPR036388">
    <property type="entry name" value="WH-like_DNA-bd_sf"/>
</dbReference>
<feature type="compositionally biased region" description="Basic and acidic residues" evidence="3">
    <location>
        <begin position="92"/>
        <end position="102"/>
    </location>
</feature>
<dbReference type="SUPFAM" id="SSF46894">
    <property type="entry name" value="C-terminal effector domain of the bipartite response regulators"/>
    <property type="match status" value="1"/>
</dbReference>
<dbReference type="PANTHER" id="PTHR16305">
    <property type="entry name" value="TESTICULAR SOLUBLE ADENYLYL CYCLASE"/>
    <property type="match status" value="1"/>
</dbReference>
<feature type="domain" description="HTH luxR-type" evidence="4">
    <location>
        <begin position="951"/>
        <end position="1016"/>
    </location>
</feature>
<dbReference type="PROSITE" id="PS00622">
    <property type="entry name" value="HTH_LUXR_1"/>
    <property type="match status" value="1"/>
</dbReference>
<dbReference type="Proteomes" id="UP000326553">
    <property type="component" value="Chromosome"/>
</dbReference>
<dbReference type="GO" id="GO:0004016">
    <property type="term" value="F:adenylate cyclase activity"/>
    <property type="evidence" value="ECO:0007669"/>
    <property type="project" value="TreeGrafter"/>
</dbReference>
<dbReference type="SUPFAM" id="SSF52540">
    <property type="entry name" value="P-loop containing nucleoside triphosphate hydrolases"/>
    <property type="match status" value="1"/>
</dbReference>
<dbReference type="GO" id="GO:0005524">
    <property type="term" value="F:ATP binding"/>
    <property type="evidence" value="ECO:0007669"/>
    <property type="project" value="UniProtKB-KW"/>
</dbReference>
<keyword evidence="2" id="KW-0067">ATP-binding</keyword>
<dbReference type="OrthoDB" id="3178131at2"/>
<dbReference type="EMBL" id="CP023695">
    <property type="protein sequence ID" value="QEV20759.1"/>
    <property type="molecule type" value="Genomic_DNA"/>
</dbReference>
<dbReference type="PANTHER" id="PTHR16305:SF35">
    <property type="entry name" value="TRANSCRIPTIONAL ACTIVATOR DOMAIN"/>
    <property type="match status" value="1"/>
</dbReference>
<gene>
    <name evidence="5" type="ORF">CP975_27305</name>
</gene>
<evidence type="ECO:0000256" key="2">
    <source>
        <dbReference type="ARBA" id="ARBA00022840"/>
    </source>
</evidence>
<proteinExistence type="predicted"/>
<dbReference type="Gene3D" id="1.25.40.10">
    <property type="entry name" value="Tetratricopeptide repeat domain"/>
    <property type="match status" value="1"/>
</dbReference>
<organism evidence="5 6">
    <name type="scientific">Streptomyces alboniger</name>
    <dbReference type="NCBI Taxonomy" id="132473"/>
    <lineage>
        <taxon>Bacteria</taxon>
        <taxon>Bacillati</taxon>
        <taxon>Actinomycetota</taxon>
        <taxon>Actinomycetes</taxon>
        <taxon>Kitasatosporales</taxon>
        <taxon>Streptomycetaceae</taxon>
        <taxon>Streptomyces</taxon>
        <taxon>Streptomyces aurantiacus group</taxon>
    </lineage>
</organism>
<evidence type="ECO:0000313" key="5">
    <source>
        <dbReference type="EMBL" id="QEV20759.1"/>
    </source>
</evidence>
<dbReference type="CDD" id="cd06170">
    <property type="entry name" value="LuxR_C_like"/>
    <property type="match status" value="1"/>
</dbReference>
<feature type="compositionally biased region" description="Low complexity" evidence="3">
    <location>
        <begin position="571"/>
        <end position="603"/>
    </location>
</feature>
<evidence type="ECO:0000313" key="6">
    <source>
        <dbReference type="Proteomes" id="UP000326553"/>
    </source>
</evidence>
<accession>A0A5J6HKB8</accession>
<dbReference type="Pfam" id="PF13191">
    <property type="entry name" value="AAA_16"/>
    <property type="match status" value="1"/>
</dbReference>
<dbReference type="InterPro" id="IPR016032">
    <property type="entry name" value="Sig_transdc_resp-reg_C-effctor"/>
</dbReference>
<dbReference type="RefSeq" id="WP_150477444.1">
    <property type="nucleotide sequence ID" value="NZ_CP023695.1"/>
</dbReference>
<keyword evidence="1" id="KW-0547">Nucleotide-binding</keyword>